<dbReference type="PANTHER" id="PTHR47456:SF1">
    <property type="entry name" value="PHD-TYPE DOMAIN-CONTAINING PROTEIN"/>
    <property type="match status" value="1"/>
</dbReference>
<comment type="caution">
    <text evidence="1">The sequence shown here is derived from an EMBL/GenBank/DDBJ whole genome shotgun (WGS) entry which is preliminary data.</text>
</comment>
<evidence type="ECO:0000313" key="1">
    <source>
        <dbReference type="EMBL" id="CAH3157918.1"/>
    </source>
</evidence>
<name>A0ABN8Q6D2_9CNID</name>
<dbReference type="EMBL" id="CALNXK010000109">
    <property type="protein sequence ID" value="CAH3157918.1"/>
    <property type="molecule type" value="Genomic_DNA"/>
</dbReference>
<evidence type="ECO:0000313" key="2">
    <source>
        <dbReference type="Proteomes" id="UP001159405"/>
    </source>
</evidence>
<sequence length="130" mass="15198">MVQDTKKMGCPTQKIVKEVMKFPQFQVTIFNLFVIILCTFESRKRTTSEKVREHMSGQKDFTGECHFYIKLPEVKDHMYHITGEASGINQAVDTRVITKIHDLVNRGVTDVDEMRRHLRESVRIEIFPGR</sequence>
<reference evidence="1 2" key="1">
    <citation type="submission" date="2022-05" db="EMBL/GenBank/DDBJ databases">
        <authorList>
            <consortium name="Genoscope - CEA"/>
            <person name="William W."/>
        </authorList>
    </citation>
    <scope>NUCLEOTIDE SEQUENCE [LARGE SCALE GENOMIC DNA]</scope>
</reference>
<dbReference type="Pfam" id="PF15299">
    <property type="entry name" value="ALS2CR8"/>
    <property type="match status" value="1"/>
</dbReference>
<dbReference type="PANTHER" id="PTHR47456">
    <property type="entry name" value="PHD-TYPE DOMAIN-CONTAINING PROTEIN"/>
    <property type="match status" value="1"/>
</dbReference>
<keyword evidence="2" id="KW-1185">Reference proteome</keyword>
<dbReference type="InterPro" id="IPR029309">
    <property type="entry name" value="CaRF"/>
</dbReference>
<proteinExistence type="predicted"/>
<protein>
    <submittedName>
        <fullName evidence="1">Uncharacterized protein</fullName>
    </submittedName>
</protein>
<gene>
    <name evidence="1" type="ORF">PLOB_00002467</name>
</gene>
<dbReference type="Proteomes" id="UP001159405">
    <property type="component" value="Unassembled WGS sequence"/>
</dbReference>
<accession>A0ABN8Q6D2</accession>
<organism evidence="1 2">
    <name type="scientific">Porites lobata</name>
    <dbReference type="NCBI Taxonomy" id="104759"/>
    <lineage>
        <taxon>Eukaryota</taxon>
        <taxon>Metazoa</taxon>
        <taxon>Cnidaria</taxon>
        <taxon>Anthozoa</taxon>
        <taxon>Hexacorallia</taxon>
        <taxon>Scleractinia</taxon>
        <taxon>Fungiina</taxon>
        <taxon>Poritidae</taxon>
        <taxon>Porites</taxon>
    </lineage>
</organism>